<feature type="transmembrane region" description="Helical" evidence="6">
    <location>
        <begin position="211"/>
        <end position="238"/>
    </location>
</feature>
<dbReference type="RefSeq" id="WP_116616844.1">
    <property type="nucleotide sequence ID" value="NZ_QENY01000014.1"/>
</dbReference>
<evidence type="ECO:0000256" key="2">
    <source>
        <dbReference type="ARBA" id="ARBA00022475"/>
    </source>
</evidence>
<feature type="transmembrane region" description="Helical" evidence="6">
    <location>
        <begin position="287"/>
        <end position="305"/>
    </location>
</feature>
<dbReference type="GO" id="GO:0016020">
    <property type="term" value="C:membrane"/>
    <property type="evidence" value="ECO:0007669"/>
    <property type="project" value="UniProtKB-SubCell"/>
</dbReference>
<proteinExistence type="predicted"/>
<dbReference type="Gene3D" id="1.10.357.140">
    <property type="entry name" value="UbiA prenyltransferase"/>
    <property type="match status" value="1"/>
</dbReference>
<evidence type="ECO:0000256" key="4">
    <source>
        <dbReference type="ARBA" id="ARBA00022989"/>
    </source>
</evidence>
<feature type="transmembrane region" description="Helical" evidence="6">
    <location>
        <begin position="12"/>
        <end position="30"/>
    </location>
</feature>
<dbReference type="Pfam" id="PF01040">
    <property type="entry name" value="UbiA"/>
    <property type="match status" value="1"/>
</dbReference>
<feature type="transmembrane region" description="Helical" evidence="6">
    <location>
        <begin position="172"/>
        <end position="190"/>
    </location>
</feature>
<evidence type="ECO:0000256" key="1">
    <source>
        <dbReference type="ARBA" id="ARBA00004141"/>
    </source>
</evidence>
<evidence type="ECO:0000256" key="3">
    <source>
        <dbReference type="ARBA" id="ARBA00022692"/>
    </source>
</evidence>
<keyword evidence="5 6" id="KW-0472">Membrane</keyword>
<comment type="caution">
    <text evidence="7">The sequence shown here is derived from an EMBL/GenBank/DDBJ whole genome shotgun (WGS) entry which is preliminary data.</text>
</comment>
<keyword evidence="8" id="KW-1185">Reference proteome</keyword>
<keyword evidence="4 6" id="KW-1133">Transmembrane helix</keyword>
<feature type="transmembrane region" description="Helical" evidence="6">
    <location>
        <begin position="85"/>
        <end position="110"/>
    </location>
</feature>
<protein>
    <submittedName>
        <fullName evidence="7">4-hydroxybenzoate polyprenyltransferase</fullName>
    </submittedName>
</protein>
<dbReference type="InterPro" id="IPR044878">
    <property type="entry name" value="UbiA_sf"/>
</dbReference>
<comment type="subcellular location">
    <subcellularLocation>
        <location evidence="1">Membrane</location>
        <topology evidence="1">Multi-pass membrane protein</topology>
    </subcellularLocation>
</comment>
<sequence>MKHYIRLIRPTQWIKNLFVFGPVIFGGRLLDAQAMSAAFITFWVFCFAASSIYCLNDIIDVPDDRRHPVKCTRPIASGAVSLRQAYALMLLMLALSACCVVALAPLYGMFGSCPLSSLRSCLSVGAVALFYVALNITYCVKLKQYAIIDVCLVAFGFVLRLMAGGLATGITLSKWIVLMTFLLTLFMSFAKRRDDVIRMEATGEPPRKNTIHYNLTFINQAITITAAVTLVCYIMYTISPEVIAQFGNENLYLTSMFVLVGLLRYIQIAVVEKKSGNPTKVILKDRFVQLVVAAWFVAFILIIYVF</sequence>
<dbReference type="CDD" id="cd13963">
    <property type="entry name" value="PT_UbiA_2"/>
    <property type="match status" value="1"/>
</dbReference>
<keyword evidence="3 6" id="KW-0812">Transmembrane</keyword>
<dbReference type="OrthoDB" id="9803632at2"/>
<feature type="transmembrane region" description="Helical" evidence="6">
    <location>
        <begin position="146"/>
        <end position="166"/>
    </location>
</feature>
<keyword evidence="7" id="KW-0808">Transferase</keyword>
<evidence type="ECO:0000256" key="6">
    <source>
        <dbReference type="SAM" id="Phobius"/>
    </source>
</evidence>
<dbReference type="EMBL" id="QENY01000014">
    <property type="protein sequence ID" value="PVX52716.1"/>
    <property type="molecule type" value="Genomic_DNA"/>
</dbReference>
<dbReference type="GO" id="GO:0016765">
    <property type="term" value="F:transferase activity, transferring alkyl or aryl (other than methyl) groups"/>
    <property type="evidence" value="ECO:0007669"/>
    <property type="project" value="InterPro"/>
</dbReference>
<dbReference type="Proteomes" id="UP000245870">
    <property type="component" value="Unassembled WGS sequence"/>
</dbReference>
<dbReference type="AlphaFoldDB" id="A0A2U0U516"/>
<dbReference type="NCBIfam" id="NF008978">
    <property type="entry name" value="PRK12324.1-4"/>
    <property type="match status" value="1"/>
</dbReference>
<evidence type="ECO:0000313" key="7">
    <source>
        <dbReference type="EMBL" id="PVX52716.1"/>
    </source>
</evidence>
<keyword evidence="2" id="KW-1003">Cell membrane</keyword>
<evidence type="ECO:0000313" key="8">
    <source>
        <dbReference type="Proteomes" id="UP000245870"/>
    </source>
</evidence>
<feature type="transmembrane region" description="Helical" evidence="6">
    <location>
        <begin position="116"/>
        <end position="134"/>
    </location>
</feature>
<feature type="transmembrane region" description="Helical" evidence="6">
    <location>
        <begin position="36"/>
        <end position="56"/>
    </location>
</feature>
<gene>
    <name evidence="7" type="ORF">C7379_11463</name>
</gene>
<organism evidence="7 8">
    <name type="scientific">Hallella colorans</name>
    <dbReference type="NCBI Taxonomy" id="1703337"/>
    <lineage>
        <taxon>Bacteria</taxon>
        <taxon>Pseudomonadati</taxon>
        <taxon>Bacteroidota</taxon>
        <taxon>Bacteroidia</taxon>
        <taxon>Bacteroidales</taxon>
        <taxon>Prevotellaceae</taxon>
        <taxon>Hallella</taxon>
    </lineage>
</organism>
<dbReference type="InterPro" id="IPR000537">
    <property type="entry name" value="UbiA_prenyltransferase"/>
</dbReference>
<evidence type="ECO:0000256" key="5">
    <source>
        <dbReference type="ARBA" id="ARBA00023136"/>
    </source>
</evidence>
<reference evidence="7 8" key="1">
    <citation type="submission" date="2018-05" db="EMBL/GenBank/DDBJ databases">
        <title>Genomic Encyclopedia of Type Strains, Phase IV (KMG-IV): sequencing the most valuable type-strain genomes for metagenomic binning, comparative biology and taxonomic classification.</title>
        <authorList>
            <person name="Goeker M."/>
        </authorList>
    </citation>
    <scope>NUCLEOTIDE SEQUENCE [LARGE SCALE GENOMIC DNA]</scope>
    <source>
        <strain evidence="7 8">DSM 100333</strain>
    </source>
</reference>
<feature type="transmembrane region" description="Helical" evidence="6">
    <location>
        <begin position="250"/>
        <end position="266"/>
    </location>
</feature>
<name>A0A2U0U516_9BACT</name>
<accession>A0A2U0U516</accession>